<dbReference type="PRINTS" id="PR00395">
    <property type="entry name" value="RIBOSOMALS2"/>
</dbReference>
<organism evidence="8">
    <name type="scientific">Bellilinea caldifistulae</name>
    <dbReference type="NCBI Taxonomy" id="360411"/>
    <lineage>
        <taxon>Bacteria</taxon>
        <taxon>Bacillati</taxon>
        <taxon>Chloroflexota</taxon>
        <taxon>Anaerolineae</taxon>
        <taxon>Anaerolineales</taxon>
        <taxon>Anaerolineaceae</taxon>
        <taxon>Bellilinea</taxon>
    </lineage>
</organism>
<sequence>MASIISMKALLESGVHFGHRTNKWNPAMRPYIFTERNGIHIIDLQQTVKALTQAYQVIVNTVAEGGILLFVGTKRQAQETIQEEATRCGMPYVTERWLPGTLTNWVTIYDRIQELERLERMRDSGEINRLTKKEALMIEREIKRLETRLSGIRKMTRPPELLFIVDVSNEATAVHEANLKNIPVIALVDTNCDPRGVDYVIPSNDDAIRAIKLLVAKIADAVLEGKALRKDTGEGGEEPKPVVAPAMRGPRPQILEEDELEDEDLLGAATLAKMNPRSLVKDEEELEVEVEELDEAEEEE</sequence>
<dbReference type="SUPFAM" id="SSF52313">
    <property type="entry name" value="Ribosomal protein S2"/>
    <property type="match status" value="1"/>
</dbReference>
<proteinExistence type="inferred from homology"/>
<keyword evidence="2 5" id="KW-0689">Ribosomal protein</keyword>
<dbReference type="GO" id="GO:0022627">
    <property type="term" value="C:cytosolic small ribosomal subunit"/>
    <property type="evidence" value="ECO:0007669"/>
    <property type="project" value="TreeGrafter"/>
</dbReference>
<evidence type="ECO:0000256" key="3">
    <source>
        <dbReference type="ARBA" id="ARBA00023274"/>
    </source>
</evidence>
<dbReference type="Gene3D" id="3.40.50.10490">
    <property type="entry name" value="Glucose-6-phosphate isomerase like protein, domain 1"/>
    <property type="match status" value="1"/>
</dbReference>
<feature type="compositionally biased region" description="Basic and acidic residues" evidence="7">
    <location>
        <begin position="229"/>
        <end position="240"/>
    </location>
</feature>
<gene>
    <name evidence="5 8" type="primary">rpsB</name>
    <name evidence="8" type="ORF">ENT17_00185</name>
</gene>
<name>A0A7C4KXQ0_9CHLR</name>
<reference evidence="8" key="1">
    <citation type="journal article" date="2020" name="mSystems">
        <title>Genome- and Community-Level Interaction Insights into Carbon Utilization and Element Cycling Functions of Hydrothermarchaeota in Hydrothermal Sediment.</title>
        <authorList>
            <person name="Zhou Z."/>
            <person name="Liu Y."/>
            <person name="Xu W."/>
            <person name="Pan J."/>
            <person name="Luo Z.H."/>
            <person name="Li M."/>
        </authorList>
    </citation>
    <scope>NUCLEOTIDE SEQUENCE [LARGE SCALE GENOMIC DNA]</scope>
    <source>
        <strain evidence="8">SpSt-556</strain>
    </source>
</reference>
<dbReference type="NCBIfam" id="TIGR01011">
    <property type="entry name" value="rpsB_bact"/>
    <property type="match status" value="1"/>
</dbReference>
<feature type="region of interest" description="Disordered" evidence="7">
    <location>
        <begin position="229"/>
        <end position="252"/>
    </location>
</feature>
<evidence type="ECO:0000256" key="5">
    <source>
        <dbReference type="HAMAP-Rule" id="MF_00291"/>
    </source>
</evidence>
<dbReference type="InterPro" id="IPR001865">
    <property type="entry name" value="Ribosomal_uS2"/>
</dbReference>
<evidence type="ECO:0000256" key="4">
    <source>
        <dbReference type="ARBA" id="ARBA00035256"/>
    </source>
</evidence>
<dbReference type="InterPro" id="IPR018130">
    <property type="entry name" value="Ribosomal_uS2_CS"/>
</dbReference>
<dbReference type="PANTHER" id="PTHR12534:SF0">
    <property type="entry name" value="SMALL RIBOSOMAL SUBUNIT PROTEIN US2M"/>
    <property type="match status" value="1"/>
</dbReference>
<comment type="similarity">
    <text evidence="1 5 6">Belongs to the universal ribosomal protein uS2 family.</text>
</comment>
<evidence type="ECO:0000256" key="7">
    <source>
        <dbReference type="SAM" id="MobiDB-lite"/>
    </source>
</evidence>
<evidence type="ECO:0000256" key="2">
    <source>
        <dbReference type="ARBA" id="ARBA00022980"/>
    </source>
</evidence>
<dbReference type="EMBL" id="DSXR01000005">
    <property type="protein sequence ID" value="HGS86018.1"/>
    <property type="molecule type" value="Genomic_DNA"/>
</dbReference>
<dbReference type="PROSITE" id="PS00962">
    <property type="entry name" value="RIBOSOMAL_S2_1"/>
    <property type="match status" value="1"/>
</dbReference>
<accession>A0A7C4KXQ0</accession>
<dbReference type="PANTHER" id="PTHR12534">
    <property type="entry name" value="30S RIBOSOMAL PROTEIN S2 PROKARYOTIC AND ORGANELLAR"/>
    <property type="match status" value="1"/>
</dbReference>
<dbReference type="HAMAP" id="MF_00291_B">
    <property type="entry name" value="Ribosomal_uS2_B"/>
    <property type="match status" value="1"/>
</dbReference>
<dbReference type="GO" id="GO:0006412">
    <property type="term" value="P:translation"/>
    <property type="evidence" value="ECO:0007669"/>
    <property type="project" value="UniProtKB-UniRule"/>
</dbReference>
<dbReference type="InterPro" id="IPR023591">
    <property type="entry name" value="Ribosomal_uS2_flav_dom_sf"/>
</dbReference>
<keyword evidence="3 5" id="KW-0687">Ribonucleoprotein</keyword>
<dbReference type="InterPro" id="IPR005706">
    <property type="entry name" value="Ribosomal_uS2_bac/mit/plastid"/>
</dbReference>
<dbReference type="CDD" id="cd01425">
    <property type="entry name" value="RPS2"/>
    <property type="match status" value="1"/>
</dbReference>
<evidence type="ECO:0000256" key="6">
    <source>
        <dbReference type="RuleBase" id="RU003631"/>
    </source>
</evidence>
<dbReference type="Pfam" id="PF00318">
    <property type="entry name" value="Ribosomal_S2"/>
    <property type="match status" value="1"/>
</dbReference>
<evidence type="ECO:0000256" key="1">
    <source>
        <dbReference type="ARBA" id="ARBA00006242"/>
    </source>
</evidence>
<dbReference type="FunFam" id="1.10.287.610:FF:000001">
    <property type="entry name" value="30S ribosomal protein S2"/>
    <property type="match status" value="1"/>
</dbReference>
<dbReference type="GO" id="GO:0003735">
    <property type="term" value="F:structural constituent of ribosome"/>
    <property type="evidence" value="ECO:0007669"/>
    <property type="project" value="InterPro"/>
</dbReference>
<dbReference type="AlphaFoldDB" id="A0A7C4KXQ0"/>
<protein>
    <recommendedName>
        <fullName evidence="4 5">Small ribosomal subunit protein uS2</fullName>
    </recommendedName>
</protein>
<evidence type="ECO:0000313" key="8">
    <source>
        <dbReference type="EMBL" id="HGS86018.1"/>
    </source>
</evidence>
<dbReference type="PROSITE" id="PS00963">
    <property type="entry name" value="RIBOSOMAL_S2_2"/>
    <property type="match status" value="1"/>
</dbReference>
<dbReference type="Gene3D" id="1.10.287.610">
    <property type="entry name" value="Helix hairpin bin"/>
    <property type="match status" value="1"/>
</dbReference>
<comment type="caution">
    <text evidence="8">The sequence shown here is derived from an EMBL/GenBank/DDBJ whole genome shotgun (WGS) entry which is preliminary data.</text>
</comment>